<dbReference type="Gene3D" id="3.20.20.140">
    <property type="entry name" value="Metal-dependent hydrolases"/>
    <property type="match status" value="1"/>
</dbReference>
<dbReference type="InterPro" id="IPR032466">
    <property type="entry name" value="Metal_Hydrolase"/>
</dbReference>
<accession>A0AAD5G1K8</accession>
<dbReference type="Proteomes" id="UP001206925">
    <property type="component" value="Unassembled WGS sequence"/>
</dbReference>
<reference evidence="1" key="1">
    <citation type="submission" date="2022-06" db="EMBL/GenBank/DDBJ databases">
        <title>Uncovering the hologenomic basis of an extraordinary plant invasion.</title>
        <authorList>
            <person name="Bieker V.C."/>
            <person name="Martin M.D."/>
            <person name="Gilbert T."/>
            <person name="Hodgins K."/>
            <person name="Battlay P."/>
            <person name="Petersen B."/>
            <person name="Wilson J."/>
        </authorList>
    </citation>
    <scope>NUCLEOTIDE SEQUENCE</scope>
    <source>
        <strain evidence="1">AA19_3_7</strain>
        <tissue evidence="1">Leaf</tissue>
    </source>
</reference>
<keyword evidence="2" id="KW-1185">Reference proteome</keyword>
<dbReference type="AlphaFoldDB" id="A0AAD5G1K8"/>
<sequence length="97" mass="11140">MGLKLHEDWGTTPANIDDCFVVAEQYYIQKVKWVLAHVEFNISLLSILTPMKLYSYMIEGTPFGQGQQKEDYLVKLDSKKIDYTPLGFGFYILPSKA</sequence>
<proteinExistence type="predicted"/>
<dbReference type="EMBL" id="JAMZMK010012044">
    <property type="protein sequence ID" value="KAI7725140.1"/>
    <property type="molecule type" value="Genomic_DNA"/>
</dbReference>
<protein>
    <submittedName>
        <fullName evidence="1">Uncharacterized protein</fullName>
    </submittedName>
</protein>
<dbReference type="SUPFAM" id="SSF51556">
    <property type="entry name" value="Metallo-dependent hydrolases"/>
    <property type="match status" value="1"/>
</dbReference>
<evidence type="ECO:0000313" key="1">
    <source>
        <dbReference type="EMBL" id="KAI7725140.1"/>
    </source>
</evidence>
<name>A0AAD5G1K8_AMBAR</name>
<organism evidence="1 2">
    <name type="scientific">Ambrosia artemisiifolia</name>
    <name type="common">Common ragweed</name>
    <dbReference type="NCBI Taxonomy" id="4212"/>
    <lineage>
        <taxon>Eukaryota</taxon>
        <taxon>Viridiplantae</taxon>
        <taxon>Streptophyta</taxon>
        <taxon>Embryophyta</taxon>
        <taxon>Tracheophyta</taxon>
        <taxon>Spermatophyta</taxon>
        <taxon>Magnoliopsida</taxon>
        <taxon>eudicotyledons</taxon>
        <taxon>Gunneridae</taxon>
        <taxon>Pentapetalae</taxon>
        <taxon>asterids</taxon>
        <taxon>campanulids</taxon>
        <taxon>Asterales</taxon>
        <taxon>Asteraceae</taxon>
        <taxon>Asteroideae</taxon>
        <taxon>Heliantheae alliance</taxon>
        <taxon>Heliantheae</taxon>
        <taxon>Ambrosia</taxon>
    </lineage>
</organism>
<gene>
    <name evidence="1" type="ORF">M8C21_017466</name>
</gene>
<evidence type="ECO:0000313" key="2">
    <source>
        <dbReference type="Proteomes" id="UP001206925"/>
    </source>
</evidence>
<comment type="caution">
    <text evidence="1">The sequence shown here is derived from an EMBL/GenBank/DDBJ whole genome shotgun (WGS) entry which is preliminary data.</text>
</comment>